<dbReference type="Proteomes" id="UP000274122">
    <property type="component" value="Chromosome"/>
</dbReference>
<protein>
    <submittedName>
        <fullName evidence="1">Uncharacterized protein</fullName>
    </submittedName>
</protein>
<dbReference type="AlphaFoldDB" id="A0A447V5R8"/>
<accession>A0A447V5R8</accession>
<keyword evidence="2" id="KW-1185">Reference proteome</keyword>
<dbReference type="KEGG" id="clap:NCTC11466_03550"/>
<gene>
    <name evidence="1" type="ORF">NCTC11466_03550</name>
</gene>
<sequence length="181" mass="20190">MTLLEILVKEIPRLGGWPEGVSVIEQLDDGCLYDPYGDCLFSGREFNLSEDYEDAFVTNDKYEAALSASKATEWNGEGLPPVGCECEVAWSGAKFIPCKILYIGVSVVLVRLDRSEECYTLSTVKFRPIRSAANRKRLEVAEALIRFLDLETDIDNVFHAGDVKDFLDYIAAGKIPGIRIE</sequence>
<proteinExistence type="predicted"/>
<dbReference type="EMBL" id="LR134201">
    <property type="protein sequence ID" value="VEC00275.1"/>
    <property type="molecule type" value="Genomic_DNA"/>
</dbReference>
<organism evidence="1 2">
    <name type="scientific">Cedecea lapagei</name>
    <dbReference type="NCBI Taxonomy" id="158823"/>
    <lineage>
        <taxon>Bacteria</taxon>
        <taxon>Pseudomonadati</taxon>
        <taxon>Pseudomonadota</taxon>
        <taxon>Gammaproteobacteria</taxon>
        <taxon>Enterobacterales</taxon>
        <taxon>Enterobacteriaceae</taxon>
        <taxon>Cedecea</taxon>
    </lineage>
</organism>
<name>A0A447V5R8_9ENTR</name>
<reference evidence="1 2" key="1">
    <citation type="submission" date="2018-12" db="EMBL/GenBank/DDBJ databases">
        <authorList>
            <consortium name="Pathogen Informatics"/>
        </authorList>
    </citation>
    <scope>NUCLEOTIDE SEQUENCE [LARGE SCALE GENOMIC DNA]</scope>
    <source>
        <strain evidence="1 2">NCTC11466</strain>
    </source>
</reference>
<dbReference type="RefSeq" id="WP_126357335.1">
    <property type="nucleotide sequence ID" value="NZ_LR134201.1"/>
</dbReference>
<evidence type="ECO:0000313" key="1">
    <source>
        <dbReference type="EMBL" id="VEC00275.1"/>
    </source>
</evidence>
<dbReference type="OrthoDB" id="6505552at2"/>
<evidence type="ECO:0000313" key="2">
    <source>
        <dbReference type="Proteomes" id="UP000274122"/>
    </source>
</evidence>